<reference evidence="4" key="4">
    <citation type="submission" date="2022-04" db="EMBL/GenBank/DDBJ databases">
        <authorList>
            <person name="Komine T."/>
            <person name="Fukano H."/>
            <person name="Wada S."/>
        </authorList>
    </citation>
    <scope>NUCLEOTIDE SEQUENCE</scope>
    <source>
        <strain evidence="4">NJB18185</strain>
    </source>
</reference>
<dbReference type="InterPro" id="IPR032710">
    <property type="entry name" value="NTF2-like_dom_sf"/>
</dbReference>
<evidence type="ECO:0000313" key="4">
    <source>
        <dbReference type="EMBL" id="GKU74279.1"/>
    </source>
</evidence>
<dbReference type="Proteomes" id="UP000245060">
    <property type="component" value="Unassembled WGS sequence"/>
</dbReference>
<sequence length="140" mass="15363">MRPSGRDGRGEEVASDAMPSQEAITQTVNSYLTHVANGATDEIVNLYSADATIEDPAGSEVRRGQDAVREFYTAFQDAKKDTELAEVRVGGNEAAFYWHLTLDAGDTRTRISPISLMTFDDDAKITSMRAFWGPSDVRVL</sequence>
<dbReference type="Proteomes" id="UP001139505">
    <property type="component" value="Unassembled WGS sequence"/>
</dbReference>
<dbReference type="EMBL" id="BFCH01000021">
    <property type="protein sequence ID" value="GBG39827.1"/>
    <property type="molecule type" value="Genomic_DNA"/>
</dbReference>
<dbReference type="SUPFAM" id="SSF54427">
    <property type="entry name" value="NTF2-like"/>
    <property type="match status" value="1"/>
</dbReference>
<proteinExistence type="predicted"/>
<name>A0AA37PQA1_9MYCO</name>
<dbReference type="AlphaFoldDB" id="A0AA37PQA1"/>
<reference evidence="3" key="1">
    <citation type="journal article" date="2018" name="Genome Announc.">
        <title>Draft Genome Sequence of Mycobacterium montefiorense Isolated from Japanese Black Salamander (Hynobius nigrescens).</title>
        <authorList>
            <person name="Fukano H."/>
            <person name="Yoshida M."/>
            <person name="Shimizu A."/>
            <person name="Iwao H."/>
            <person name="Katayama Y."/>
            <person name="Omatsu T."/>
            <person name="Mizutani T."/>
            <person name="Kurata O."/>
            <person name="Wada S."/>
            <person name="Hoshino Y."/>
        </authorList>
    </citation>
    <scope>NUCLEOTIDE SEQUENCE</scope>
    <source>
        <strain evidence="3">BS</strain>
    </source>
</reference>
<dbReference type="Pfam" id="PF12680">
    <property type="entry name" value="SnoaL_2"/>
    <property type="match status" value="1"/>
</dbReference>
<organism evidence="4 6">
    <name type="scientific">Mycobacterium montefiorense</name>
    <dbReference type="NCBI Taxonomy" id="154654"/>
    <lineage>
        <taxon>Bacteria</taxon>
        <taxon>Bacillati</taxon>
        <taxon>Actinomycetota</taxon>
        <taxon>Actinomycetes</taxon>
        <taxon>Mycobacteriales</taxon>
        <taxon>Mycobacteriaceae</taxon>
        <taxon>Mycobacterium</taxon>
        <taxon>Mycobacterium simiae complex</taxon>
    </lineage>
</organism>
<evidence type="ECO:0000313" key="5">
    <source>
        <dbReference type="Proteomes" id="UP000245060"/>
    </source>
</evidence>
<gene>
    <name evidence="3" type="ORF">MmonteBS_41990</name>
    <name evidence="4" type="ORF">NJB18185_40500</name>
</gene>
<keyword evidence="5" id="KW-1185">Reference proteome</keyword>
<dbReference type="EMBL" id="BQYH01000029">
    <property type="protein sequence ID" value="GKU74279.1"/>
    <property type="molecule type" value="Genomic_DNA"/>
</dbReference>
<feature type="region of interest" description="Disordered" evidence="1">
    <location>
        <begin position="1"/>
        <end position="20"/>
    </location>
</feature>
<feature type="domain" description="SnoaL-like" evidence="2">
    <location>
        <begin position="29"/>
        <end position="127"/>
    </location>
</feature>
<evidence type="ECO:0000313" key="6">
    <source>
        <dbReference type="Proteomes" id="UP001139505"/>
    </source>
</evidence>
<evidence type="ECO:0000313" key="3">
    <source>
        <dbReference type="EMBL" id="GBG39827.1"/>
    </source>
</evidence>
<comment type="caution">
    <text evidence="4">The sequence shown here is derived from an EMBL/GenBank/DDBJ whole genome shotgun (WGS) entry which is preliminary data.</text>
</comment>
<evidence type="ECO:0000259" key="2">
    <source>
        <dbReference type="Pfam" id="PF12680"/>
    </source>
</evidence>
<accession>A0AA37PQA1</accession>
<evidence type="ECO:0000256" key="1">
    <source>
        <dbReference type="SAM" id="MobiDB-lite"/>
    </source>
</evidence>
<dbReference type="Gene3D" id="3.10.450.50">
    <property type="match status" value="1"/>
</dbReference>
<reference evidence="4" key="3">
    <citation type="journal article" date="2022" name="Microbiol. Resour. Announc.">
        <title>Draft Genome Sequences of Eight Mycobacterium montefiorense Strains Isolated from Salamanders in Captivity.</title>
        <authorList>
            <person name="Komine T."/>
            <person name="Ihara H."/>
            <person name="Fukano H."/>
            <person name="Hoshino Y."/>
            <person name="Kurata O."/>
            <person name="Wada S."/>
        </authorList>
    </citation>
    <scope>NUCLEOTIDE SEQUENCE</scope>
    <source>
        <strain evidence="4">NJB18185</strain>
    </source>
</reference>
<dbReference type="InterPro" id="IPR037401">
    <property type="entry name" value="SnoaL-like"/>
</dbReference>
<reference evidence="5" key="2">
    <citation type="submission" date="2018-04" db="EMBL/GenBank/DDBJ databases">
        <title>Draft genome sequence of Mycobacterium montefiorense isolated from Japanese black salamander.</title>
        <authorList>
            <person name="Fukano H."/>
            <person name="Yoshida M."/>
            <person name="Shimizu A."/>
            <person name="Iwao H."/>
            <person name="Kurata O."/>
            <person name="Katayama Y."/>
            <person name="Omatsu T."/>
            <person name="Mizutani T."/>
            <person name="Wada S."/>
            <person name="Hoshino Y."/>
        </authorList>
    </citation>
    <scope>NUCLEOTIDE SEQUENCE [LARGE SCALE GENOMIC DNA]</scope>
    <source>
        <strain evidence="5">BS</strain>
    </source>
</reference>
<protein>
    <recommendedName>
        <fullName evidence="2">SnoaL-like domain-containing protein</fullName>
    </recommendedName>
</protein>
<feature type="compositionally biased region" description="Basic and acidic residues" evidence="1">
    <location>
        <begin position="1"/>
        <end position="12"/>
    </location>
</feature>